<dbReference type="Proteomes" id="UP000031368">
    <property type="component" value="Chromosome"/>
</dbReference>
<name>A0A0B4X310_9HYPH</name>
<evidence type="ECO:0000313" key="1">
    <source>
        <dbReference type="EMBL" id="AJD42494.1"/>
    </source>
</evidence>
<reference evidence="1 2" key="1">
    <citation type="submission" date="2013-11" db="EMBL/GenBank/DDBJ databases">
        <title>Complete genome sequence of Rhizobium gallicum bv. gallicum R602.</title>
        <authorList>
            <person name="Bustos P."/>
            <person name="Santamaria R.I."/>
            <person name="Lozano L."/>
            <person name="Acosta J.L."/>
            <person name="Ormeno-Orrillo E."/>
            <person name="Rogel M.A."/>
            <person name="Romero D."/>
            <person name="Cevallos M.A."/>
            <person name="Martinez-Romero E."/>
            <person name="Gonzalez V."/>
        </authorList>
    </citation>
    <scope>NUCLEOTIDE SEQUENCE [LARGE SCALE GENOMIC DNA]</scope>
    <source>
        <strain evidence="1 2">R602</strain>
    </source>
</reference>
<keyword evidence="2" id="KW-1185">Reference proteome</keyword>
<proteinExistence type="predicted"/>
<dbReference type="AlphaFoldDB" id="A0A0B4X310"/>
<accession>A0A0B4X310</accession>
<protein>
    <submittedName>
        <fullName evidence="1">Uncharacterized protein</fullName>
    </submittedName>
</protein>
<gene>
    <name evidence="1" type="ORF">RGR602_CH03178</name>
</gene>
<dbReference type="KEGG" id="rga:RGR602_CH03178"/>
<evidence type="ECO:0000313" key="2">
    <source>
        <dbReference type="Proteomes" id="UP000031368"/>
    </source>
</evidence>
<sequence>MPRGPAVDVELQRSSKDLIPLPRLPDRSEQPVMPMNAETIDAGFIEMVQGWRAAYPFGTSRSSRGGCGSIAVVAKFKDAGAGALGSQMALPPPNRMQLKWVPSTSVERDHEQVDERFCLDYPFLGQQLMTATRSVATW</sequence>
<dbReference type="HOGENOM" id="CLU_1853596_0_0_5"/>
<dbReference type="EMBL" id="CP006877">
    <property type="protein sequence ID" value="AJD42494.1"/>
    <property type="molecule type" value="Genomic_DNA"/>
</dbReference>
<organism evidence="1 2">
    <name type="scientific">Rhizobium gallicum bv. gallicum R602sp</name>
    <dbReference type="NCBI Taxonomy" id="1041138"/>
    <lineage>
        <taxon>Bacteria</taxon>
        <taxon>Pseudomonadati</taxon>
        <taxon>Pseudomonadota</taxon>
        <taxon>Alphaproteobacteria</taxon>
        <taxon>Hyphomicrobiales</taxon>
        <taxon>Rhizobiaceae</taxon>
        <taxon>Rhizobium/Agrobacterium group</taxon>
        <taxon>Rhizobium</taxon>
    </lineage>
</organism>